<dbReference type="Gene3D" id="1.20.120.980">
    <property type="entry name" value="Serine carboxypeptidase S28, SKS domain"/>
    <property type="match status" value="1"/>
</dbReference>
<keyword evidence="2" id="KW-0645">Protease</keyword>
<evidence type="ECO:0000256" key="3">
    <source>
        <dbReference type="ARBA" id="ARBA00022729"/>
    </source>
</evidence>
<reference evidence="7" key="1">
    <citation type="journal article" date="2019" name="bioRxiv">
        <title>The Genome of the Zebra Mussel, Dreissena polymorpha: A Resource for Invasive Species Research.</title>
        <authorList>
            <person name="McCartney M.A."/>
            <person name="Auch B."/>
            <person name="Kono T."/>
            <person name="Mallez S."/>
            <person name="Zhang Y."/>
            <person name="Obille A."/>
            <person name="Becker A."/>
            <person name="Abrahante J.E."/>
            <person name="Garbe J."/>
            <person name="Badalamenti J.P."/>
            <person name="Herman A."/>
            <person name="Mangelson H."/>
            <person name="Liachko I."/>
            <person name="Sullivan S."/>
            <person name="Sone E.D."/>
            <person name="Koren S."/>
            <person name="Silverstein K.A.T."/>
            <person name="Beckman K.B."/>
            <person name="Gohl D.M."/>
        </authorList>
    </citation>
    <scope>NUCLEOTIDE SEQUENCE</scope>
    <source>
        <strain evidence="7">Duluth1</strain>
        <tissue evidence="7">Whole animal</tissue>
    </source>
</reference>
<dbReference type="GO" id="GO:0006508">
    <property type="term" value="P:proteolysis"/>
    <property type="evidence" value="ECO:0007669"/>
    <property type="project" value="UniProtKB-KW"/>
</dbReference>
<dbReference type="PANTHER" id="PTHR11010:SF117">
    <property type="entry name" value="SERINE PROTEASE 16"/>
    <property type="match status" value="1"/>
</dbReference>
<organism evidence="7 8">
    <name type="scientific">Dreissena polymorpha</name>
    <name type="common">Zebra mussel</name>
    <name type="synonym">Mytilus polymorpha</name>
    <dbReference type="NCBI Taxonomy" id="45954"/>
    <lineage>
        <taxon>Eukaryota</taxon>
        <taxon>Metazoa</taxon>
        <taxon>Spiralia</taxon>
        <taxon>Lophotrochozoa</taxon>
        <taxon>Mollusca</taxon>
        <taxon>Bivalvia</taxon>
        <taxon>Autobranchia</taxon>
        <taxon>Heteroconchia</taxon>
        <taxon>Euheterodonta</taxon>
        <taxon>Imparidentia</taxon>
        <taxon>Neoheterodontei</taxon>
        <taxon>Myida</taxon>
        <taxon>Dreissenoidea</taxon>
        <taxon>Dreissenidae</taxon>
        <taxon>Dreissena</taxon>
    </lineage>
</organism>
<dbReference type="AlphaFoldDB" id="A0A9D4J924"/>
<evidence type="ECO:0008006" key="9">
    <source>
        <dbReference type="Google" id="ProtNLM"/>
    </source>
</evidence>
<dbReference type="GO" id="GO:0070008">
    <property type="term" value="F:serine-type exopeptidase activity"/>
    <property type="evidence" value="ECO:0007669"/>
    <property type="project" value="InterPro"/>
</dbReference>
<keyword evidence="3 6" id="KW-0732">Signal</keyword>
<dbReference type="InterPro" id="IPR008758">
    <property type="entry name" value="Peptidase_S28"/>
</dbReference>
<dbReference type="OrthoDB" id="1735038at2759"/>
<evidence type="ECO:0000256" key="2">
    <source>
        <dbReference type="ARBA" id="ARBA00022670"/>
    </source>
</evidence>
<reference evidence="7" key="2">
    <citation type="submission" date="2020-11" db="EMBL/GenBank/DDBJ databases">
        <authorList>
            <person name="McCartney M.A."/>
            <person name="Auch B."/>
            <person name="Kono T."/>
            <person name="Mallez S."/>
            <person name="Becker A."/>
            <person name="Gohl D.M."/>
            <person name="Silverstein K.A.T."/>
            <person name="Koren S."/>
            <person name="Bechman K.B."/>
            <person name="Herman A."/>
            <person name="Abrahante J.E."/>
            <person name="Garbe J."/>
        </authorList>
    </citation>
    <scope>NUCLEOTIDE SEQUENCE</scope>
    <source>
        <strain evidence="7">Duluth1</strain>
        <tissue evidence="7">Whole animal</tissue>
    </source>
</reference>
<feature type="signal peptide" evidence="6">
    <location>
        <begin position="1"/>
        <end position="21"/>
    </location>
</feature>
<sequence>MTVRDSEFAAVALLFFASAQGFVVSEPGFGGWDVEPIPGPPGLPLPVEQFYEFQSLDHFDGSNFQYWKQRYFMNNVTYRAGGPVFLMLGGQSAANPVWLVTGAWYEYAREHGAFMVLLEHRFFGESTPTDNITSSSLRFLSSRHALADTAQFIADLKRWYQHPIQDSKVIVFGGGYSGSLAAWMRSHYPYIVDGAVASSAPIFATLDFTEYYVAVTNTLASVNPACPIAIKNATSTMYEWWGQPDKRIIMQKIFRLCDKINHDAILDLTVFFYNLAENFARVVQFNGLDLQFLGLKNNNVTIEQVCDVMRDESRGDSVHRYAAVNSMVLDSIGQECTNVQYTKLITSLNQTNWGSESAKGGRQRLYQRCGEFGWARTSESMKQSFGNFWTFPWNFTSDQCANVIWHTWGGSQVQDKCDETNRFYGGLELPISNVVFVNGALDPWRVVSSNGTLPNAYGDHESILIEGTAHCADMMPPKMTDPPGLVDARKKISDHIGLWIK</sequence>
<dbReference type="EMBL" id="JAIWYP010000007">
    <property type="protein sequence ID" value="KAH3799522.1"/>
    <property type="molecule type" value="Genomic_DNA"/>
</dbReference>
<evidence type="ECO:0000256" key="1">
    <source>
        <dbReference type="ARBA" id="ARBA00011079"/>
    </source>
</evidence>
<dbReference type="PANTHER" id="PTHR11010">
    <property type="entry name" value="PROTEASE S28 PRO-X CARBOXYPEPTIDASE-RELATED"/>
    <property type="match status" value="1"/>
</dbReference>
<comment type="similarity">
    <text evidence="1">Belongs to the peptidase S28 family.</text>
</comment>
<comment type="caution">
    <text evidence="7">The sequence shown here is derived from an EMBL/GenBank/DDBJ whole genome shotgun (WGS) entry which is preliminary data.</text>
</comment>
<evidence type="ECO:0000313" key="7">
    <source>
        <dbReference type="EMBL" id="KAH3799522.1"/>
    </source>
</evidence>
<dbReference type="GO" id="GO:0008239">
    <property type="term" value="F:dipeptidyl-peptidase activity"/>
    <property type="evidence" value="ECO:0007669"/>
    <property type="project" value="TreeGrafter"/>
</dbReference>
<dbReference type="Proteomes" id="UP000828390">
    <property type="component" value="Unassembled WGS sequence"/>
</dbReference>
<dbReference type="Gene3D" id="3.40.50.1820">
    <property type="entry name" value="alpha/beta hydrolase"/>
    <property type="match status" value="1"/>
</dbReference>
<dbReference type="InterPro" id="IPR042269">
    <property type="entry name" value="Ser_carbopepase_S28_SKS"/>
</dbReference>
<protein>
    <recommendedName>
        <fullName evidence="9">Serine protease K12H4.7</fullName>
    </recommendedName>
</protein>
<dbReference type="Pfam" id="PF05577">
    <property type="entry name" value="Peptidase_S28"/>
    <property type="match status" value="1"/>
</dbReference>
<gene>
    <name evidence="7" type="ORF">DPMN_153132</name>
</gene>
<feature type="chain" id="PRO_5039235367" description="Serine protease K12H4.7" evidence="6">
    <location>
        <begin position="22"/>
        <end position="501"/>
    </location>
</feature>
<accession>A0A9D4J924</accession>
<dbReference type="SUPFAM" id="SSF53474">
    <property type="entry name" value="alpha/beta-Hydrolases"/>
    <property type="match status" value="1"/>
</dbReference>
<keyword evidence="4" id="KW-0378">Hydrolase</keyword>
<evidence type="ECO:0000256" key="6">
    <source>
        <dbReference type="SAM" id="SignalP"/>
    </source>
</evidence>
<name>A0A9D4J924_DREPO</name>
<keyword evidence="8" id="KW-1185">Reference proteome</keyword>
<proteinExistence type="inferred from homology"/>
<dbReference type="FunFam" id="1.20.120.980:FF:000003">
    <property type="entry name" value="Serine protease 16"/>
    <property type="match status" value="1"/>
</dbReference>
<keyword evidence="5" id="KW-0325">Glycoprotein</keyword>
<evidence type="ECO:0000313" key="8">
    <source>
        <dbReference type="Proteomes" id="UP000828390"/>
    </source>
</evidence>
<evidence type="ECO:0000256" key="5">
    <source>
        <dbReference type="ARBA" id="ARBA00023180"/>
    </source>
</evidence>
<evidence type="ECO:0000256" key="4">
    <source>
        <dbReference type="ARBA" id="ARBA00022801"/>
    </source>
</evidence>
<dbReference type="InterPro" id="IPR029058">
    <property type="entry name" value="AB_hydrolase_fold"/>
</dbReference>